<keyword evidence="2" id="KW-1185">Reference proteome</keyword>
<name>A0AA35L7V1_9SAUR</name>
<evidence type="ECO:0000313" key="2">
    <source>
        <dbReference type="Proteomes" id="UP001178461"/>
    </source>
</evidence>
<reference evidence="1" key="1">
    <citation type="submission" date="2022-12" db="EMBL/GenBank/DDBJ databases">
        <authorList>
            <person name="Alioto T."/>
            <person name="Alioto T."/>
            <person name="Gomez Garrido J."/>
        </authorList>
    </citation>
    <scope>NUCLEOTIDE SEQUENCE</scope>
</reference>
<dbReference type="AlphaFoldDB" id="A0AA35L7V1"/>
<protein>
    <submittedName>
        <fullName evidence="1">Uncharacterized protein</fullName>
    </submittedName>
</protein>
<sequence>MGLWQDPGTAMETAHVEPSKQRLNSAFIYSHSIFTGIPENCGSVRLAQGILTENFHRSHQAKDLSVCLMISRHGSERFFFCLVGFPSKVPCLLPNQNKVNLLKTQLAFVPIQQ</sequence>
<accession>A0AA35L7V1</accession>
<proteinExistence type="predicted"/>
<dbReference type="Proteomes" id="UP001178461">
    <property type="component" value="Chromosome 13"/>
</dbReference>
<organism evidence="1 2">
    <name type="scientific">Podarcis lilfordi</name>
    <name type="common">Lilford's wall lizard</name>
    <dbReference type="NCBI Taxonomy" id="74358"/>
    <lineage>
        <taxon>Eukaryota</taxon>
        <taxon>Metazoa</taxon>
        <taxon>Chordata</taxon>
        <taxon>Craniata</taxon>
        <taxon>Vertebrata</taxon>
        <taxon>Euteleostomi</taxon>
        <taxon>Lepidosauria</taxon>
        <taxon>Squamata</taxon>
        <taxon>Bifurcata</taxon>
        <taxon>Unidentata</taxon>
        <taxon>Episquamata</taxon>
        <taxon>Laterata</taxon>
        <taxon>Lacertibaenia</taxon>
        <taxon>Lacertidae</taxon>
        <taxon>Podarcis</taxon>
    </lineage>
</organism>
<dbReference type="EMBL" id="OX395138">
    <property type="protein sequence ID" value="CAI5790842.1"/>
    <property type="molecule type" value="Genomic_DNA"/>
</dbReference>
<evidence type="ECO:0000313" key="1">
    <source>
        <dbReference type="EMBL" id="CAI5790842.1"/>
    </source>
</evidence>
<gene>
    <name evidence="1" type="ORF">PODLI_1B026696</name>
</gene>